<sequence>MRIPEKQIDEIRNSANIVDIISGYVQLKKRGRNFIGLCPFHNEKTPSFTVSEEKQIYHCFGCGAGGNVFKFLMDYKSISFVEAIEEIAEHLGISIQYESAPLEQQNELEVFYELNVFAARFFSDQLLKSDNGEIAREYLKKRNIKPSTQRIFGLGFAPFGRNTFYNFAVENKIEIQKAKQLGLIDTNEKGEYYDKFRGRIIFPIFSPNGRVIAFGGRIFSGEENAAKYLNSPESQIYSKRRSLYGLFHSKDEIRKLDKAILVEGYMDLISLYQAGIKNVVASSGTSLTDEQVQLLSRFTKNIYVLFDADSAGEKAAMRSIEILLKQNFEVKVVTLPKGEDPDSFINKNTKEVFDEKLSSAINFLEYLTLQFDNQGYFKEASTSSNAIREIVRNLSFISDELKRNLYLKSLAKKFGLREKLIETELNNFLDIQKKSQPNATSLRNATVQSNEKLNLKSSTQNENPFEKELIRLLYSGNERIITHIIDNIDIESLTNDDYKILAKYVEDSFNEGKFSPAYIIEKIESNELKNFILELTLSEHSISKNWDDLSTNGKIEKDTYEYAVETVKNYQIFQIDEEIKRNNKIIEESKDELLHLELLKRIKELNEDKKSILSLKLKNEFGWNGD</sequence>
<dbReference type="InterPro" id="IPR036977">
    <property type="entry name" value="DNA_primase_Znf_CHC2"/>
</dbReference>
<keyword evidence="8 12" id="KW-0862">Zinc</keyword>
<keyword evidence="3 12" id="KW-0808">Transferase</keyword>
<dbReference type="GO" id="GO:0006269">
    <property type="term" value="P:DNA replication, synthesis of primer"/>
    <property type="evidence" value="ECO:0007669"/>
    <property type="project" value="UniProtKB-UniRule"/>
</dbReference>
<dbReference type="Pfam" id="PF01807">
    <property type="entry name" value="Zn_ribbon_DnaG"/>
    <property type="match status" value="1"/>
</dbReference>
<dbReference type="SUPFAM" id="SSF56731">
    <property type="entry name" value="DNA primase core"/>
    <property type="match status" value="1"/>
</dbReference>
<dbReference type="Gene3D" id="3.90.980.10">
    <property type="entry name" value="DNA primase, catalytic core, N-terminal domain"/>
    <property type="match status" value="1"/>
</dbReference>
<keyword evidence="4 12" id="KW-0548">Nucleotidyltransferase</keyword>
<keyword evidence="7 12" id="KW-0863">Zinc-finger</keyword>
<feature type="zinc finger region" description="CHC2-type" evidence="12 14">
    <location>
        <begin position="38"/>
        <end position="62"/>
    </location>
</feature>
<evidence type="ECO:0000256" key="2">
    <source>
        <dbReference type="ARBA" id="ARBA00022515"/>
    </source>
</evidence>
<evidence type="ECO:0000259" key="15">
    <source>
        <dbReference type="PROSITE" id="PS50880"/>
    </source>
</evidence>
<dbReference type="InterPro" id="IPR034151">
    <property type="entry name" value="TOPRIM_DnaG_bac"/>
</dbReference>
<organism evidence="16 17">
    <name type="scientific">Stygiobacter electus</name>
    <dbReference type="NCBI Taxonomy" id="3032292"/>
    <lineage>
        <taxon>Bacteria</taxon>
        <taxon>Pseudomonadati</taxon>
        <taxon>Ignavibacteriota</taxon>
        <taxon>Ignavibacteria</taxon>
        <taxon>Ignavibacteriales</taxon>
        <taxon>Melioribacteraceae</taxon>
        <taxon>Stygiobacter</taxon>
    </lineage>
</organism>
<dbReference type="SMART" id="SM00400">
    <property type="entry name" value="ZnF_CHCC"/>
    <property type="match status" value="1"/>
</dbReference>
<accession>A0AAE3NY91</accession>
<evidence type="ECO:0000256" key="14">
    <source>
        <dbReference type="PIRSR" id="PIRSR002811-1"/>
    </source>
</evidence>
<dbReference type="PANTHER" id="PTHR30313">
    <property type="entry name" value="DNA PRIMASE"/>
    <property type="match status" value="1"/>
</dbReference>
<dbReference type="GO" id="GO:0005737">
    <property type="term" value="C:cytoplasm"/>
    <property type="evidence" value="ECO:0007669"/>
    <property type="project" value="TreeGrafter"/>
</dbReference>
<dbReference type="InterPro" id="IPR006171">
    <property type="entry name" value="TOPRIM_dom"/>
</dbReference>
<dbReference type="FunFam" id="3.90.580.10:FF:000001">
    <property type="entry name" value="DNA primase"/>
    <property type="match status" value="1"/>
</dbReference>
<dbReference type="Pfam" id="PF08275">
    <property type="entry name" value="DNAG_N"/>
    <property type="match status" value="1"/>
</dbReference>
<dbReference type="GO" id="GO:0003899">
    <property type="term" value="F:DNA-directed RNA polymerase activity"/>
    <property type="evidence" value="ECO:0007669"/>
    <property type="project" value="UniProtKB-UniRule"/>
</dbReference>
<keyword evidence="6 12" id="KW-0479">Metal-binding</keyword>
<proteinExistence type="inferred from homology"/>
<dbReference type="InterPro" id="IPR006295">
    <property type="entry name" value="DNA_primase_DnaG"/>
</dbReference>
<dbReference type="EC" id="2.7.7.101" evidence="12"/>
<comment type="similarity">
    <text evidence="12 13">Belongs to the DnaG primase family.</text>
</comment>
<keyword evidence="10 12" id="KW-0238">DNA-binding</keyword>
<evidence type="ECO:0000256" key="1">
    <source>
        <dbReference type="ARBA" id="ARBA00022478"/>
    </source>
</evidence>
<dbReference type="InterPro" id="IPR037068">
    <property type="entry name" value="DNA_primase_core_N_sf"/>
</dbReference>
<comment type="subunit">
    <text evidence="12">Monomer. Interacts with DnaB.</text>
</comment>
<dbReference type="SMART" id="SM00493">
    <property type="entry name" value="TOPRIM"/>
    <property type="match status" value="1"/>
</dbReference>
<evidence type="ECO:0000256" key="4">
    <source>
        <dbReference type="ARBA" id="ARBA00022695"/>
    </source>
</evidence>
<dbReference type="GO" id="GO:0000428">
    <property type="term" value="C:DNA-directed RNA polymerase complex"/>
    <property type="evidence" value="ECO:0007669"/>
    <property type="project" value="UniProtKB-KW"/>
</dbReference>
<dbReference type="InterPro" id="IPR030846">
    <property type="entry name" value="DnaG_bac"/>
</dbReference>
<protein>
    <recommendedName>
        <fullName evidence="12 13">DNA primase</fullName>
        <ecNumber evidence="12">2.7.7.101</ecNumber>
    </recommendedName>
</protein>
<keyword evidence="2 12" id="KW-0639">Primosome</keyword>
<evidence type="ECO:0000256" key="6">
    <source>
        <dbReference type="ARBA" id="ARBA00022723"/>
    </source>
</evidence>
<dbReference type="CDD" id="cd03364">
    <property type="entry name" value="TOPRIM_DnaG_primases"/>
    <property type="match status" value="1"/>
</dbReference>
<dbReference type="HAMAP" id="MF_00974">
    <property type="entry name" value="DNA_primase_DnaG"/>
    <property type="match status" value="1"/>
</dbReference>
<evidence type="ECO:0000256" key="13">
    <source>
        <dbReference type="PIRNR" id="PIRNR002811"/>
    </source>
</evidence>
<keyword evidence="9" id="KW-0460">Magnesium</keyword>
<comment type="function">
    <text evidence="12 13">RNA polymerase that catalyzes the synthesis of short RNA molecules used as primers for DNA polymerase during DNA replication.</text>
</comment>
<dbReference type="InterPro" id="IPR013264">
    <property type="entry name" value="DNAG_N"/>
</dbReference>
<dbReference type="RefSeq" id="WP_321536922.1">
    <property type="nucleotide sequence ID" value="NZ_JARGDL010000028.1"/>
</dbReference>
<keyword evidence="11 12" id="KW-0804">Transcription</keyword>
<comment type="catalytic activity">
    <reaction evidence="12">
        <text>ssDNA + n NTP = ssDNA/pppN(pN)n-1 hybrid + (n-1) diphosphate.</text>
        <dbReference type="EC" id="2.7.7.101"/>
    </reaction>
</comment>
<dbReference type="PIRSF" id="PIRSF002811">
    <property type="entry name" value="DnaG"/>
    <property type="match status" value="1"/>
</dbReference>
<evidence type="ECO:0000256" key="9">
    <source>
        <dbReference type="ARBA" id="ARBA00022842"/>
    </source>
</evidence>
<dbReference type="Pfam" id="PF13155">
    <property type="entry name" value="Toprim_2"/>
    <property type="match status" value="1"/>
</dbReference>
<keyword evidence="1 12" id="KW-0240">DNA-directed RNA polymerase</keyword>
<evidence type="ECO:0000256" key="7">
    <source>
        <dbReference type="ARBA" id="ARBA00022771"/>
    </source>
</evidence>
<dbReference type="InterPro" id="IPR050219">
    <property type="entry name" value="DnaG_primase"/>
</dbReference>
<name>A0AAE3NY91_9BACT</name>
<dbReference type="EMBL" id="JARGDL010000028">
    <property type="protein sequence ID" value="MDF1613151.1"/>
    <property type="molecule type" value="Genomic_DNA"/>
</dbReference>
<feature type="domain" description="Toprim" evidence="15">
    <location>
        <begin position="257"/>
        <end position="338"/>
    </location>
</feature>
<keyword evidence="5 12" id="KW-0235">DNA replication</keyword>
<reference evidence="16" key="1">
    <citation type="submission" date="2023-03" db="EMBL/GenBank/DDBJ databases">
        <title>Stygiobacter electus gen. nov., sp. nov., facultatively anaerobic thermotolerant bacterium of the class Ignavibacteria from a well of Yessentuki mineral water deposit.</title>
        <authorList>
            <person name="Podosokorskaya O.A."/>
            <person name="Elcheninov A.G."/>
            <person name="Petrova N.F."/>
            <person name="Zavarzina D.G."/>
            <person name="Kublanov I.V."/>
            <person name="Merkel A.Y."/>
        </authorList>
    </citation>
    <scope>NUCLEOTIDE SEQUENCE</scope>
    <source>
        <strain evidence="16">09-Me</strain>
    </source>
</reference>
<comment type="caution">
    <text evidence="16">The sequence shown here is derived from an EMBL/GenBank/DDBJ whole genome shotgun (WGS) entry which is preliminary data.</text>
</comment>
<dbReference type="PANTHER" id="PTHR30313:SF2">
    <property type="entry name" value="DNA PRIMASE"/>
    <property type="match status" value="1"/>
</dbReference>
<evidence type="ECO:0000256" key="12">
    <source>
        <dbReference type="HAMAP-Rule" id="MF_00974"/>
    </source>
</evidence>
<dbReference type="Gene3D" id="3.90.580.10">
    <property type="entry name" value="Zinc finger, CHC2-type domain"/>
    <property type="match status" value="1"/>
</dbReference>
<evidence type="ECO:0000256" key="10">
    <source>
        <dbReference type="ARBA" id="ARBA00023125"/>
    </source>
</evidence>
<dbReference type="SUPFAM" id="SSF57783">
    <property type="entry name" value="Zinc beta-ribbon"/>
    <property type="match status" value="1"/>
</dbReference>
<evidence type="ECO:0000256" key="11">
    <source>
        <dbReference type="ARBA" id="ARBA00023163"/>
    </source>
</evidence>
<dbReference type="InterPro" id="IPR002694">
    <property type="entry name" value="Znf_CHC2"/>
</dbReference>
<dbReference type="GO" id="GO:0008270">
    <property type="term" value="F:zinc ion binding"/>
    <property type="evidence" value="ECO:0007669"/>
    <property type="project" value="UniProtKB-UniRule"/>
</dbReference>
<comment type="cofactor">
    <cofactor evidence="12 13 14">
        <name>Zn(2+)</name>
        <dbReference type="ChEBI" id="CHEBI:29105"/>
    </cofactor>
    <text evidence="12 13 14">Binds 1 zinc ion per monomer.</text>
</comment>
<gene>
    <name evidence="12 16" type="primary">dnaG</name>
    <name evidence="16" type="ORF">P0M35_13375</name>
</gene>
<dbReference type="AlphaFoldDB" id="A0AAE3NY91"/>
<dbReference type="GO" id="GO:0003677">
    <property type="term" value="F:DNA binding"/>
    <property type="evidence" value="ECO:0007669"/>
    <property type="project" value="UniProtKB-KW"/>
</dbReference>
<keyword evidence="17" id="KW-1185">Reference proteome</keyword>
<dbReference type="PROSITE" id="PS50880">
    <property type="entry name" value="TOPRIM"/>
    <property type="match status" value="1"/>
</dbReference>
<dbReference type="FunFam" id="3.40.1360.10:FF:000002">
    <property type="entry name" value="DNA primase"/>
    <property type="match status" value="1"/>
</dbReference>
<dbReference type="NCBIfam" id="TIGR01391">
    <property type="entry name" value="dnaG"/>
    <property type="match status" value="1"/>
</dbReference>
<dbReference type="Proteomes" id="UP001221302">
    <property type="component" value="Unassembled WGS sequence"/>
</dbReference>
<evidence type="ECO:0000256" key="5">
    <source>
        <dbReference type="ARBA" id="ARBA00022705"/>
    </source>
</evidence>
<evidence type="ECO:0000313" key="17">
    <source>
        <dbReference type="Proteomes" id="UP001221302"/>
    </source>
</evidence>
<evidence type="ECO:0000313" key="16">
    <source>
        <dbReference type="EMBL" id="MDF1613151.1"/>
    </source>
</evidence>
<evidence type="ECO:0000256" key="3">
    <source>
        <dbReference type="ARBA" id="ARBA00022679"/>
    </source>
</evidence>
<comment type="domain">
    <text evidence="12">Contains an N-terminal zinc-binding domain, a central core domain that contains the primase activity, and a C-terminal DnaB-binding domain.</text>
</comment>
<dbReference type="Gene3D" id="3.40.1360.10">
    <property type="match status" value="1"/>
</dbReference>
<dbReference type="GO" id="GO:1990077">
    <property type="term" value="C:primosome complex"/>
    <property type="evidence" value="ECO:0007669"/>
    <property type="project" value="UniProtKB-KW"/>
</dbReference>
<evidence type="ECO:0000256" key="8">
    <source>
        <dbReference type="ARBA" id="ARBA00022833"/>
    </source>
</evidence>